<protein>
    <submittedName>
        <fullName evidence="1">Uncharacterized protein</fullName>
    </submittedName>
</protein>
<dbReference type="Pfam" id="PF13561">
    <property type="entry name" value="adh_short_C2"/>
    <property type="match status" value="1"/>
</dbReference>
<dbReference type="Proteomes" id="UP000030651">
    <property type="component" value="Unassembled WGS sequence"/>
</dbReference>
<dbReference type="Gene3D" id="3.40.50.720">
    <property type="entry name" value="NAD(P)-binding Rossmann-like Domain"/>
    <property type="match status" value="1"/>
</dbReference>
<dbReference type="InterPro" id="IPR002347">
    <property type="entry name" value="SDR_fam"/>
</dbReference>
<dbReference type="AlphaFoldDB" id="W3WYZ2"/>
<reference evidence="2" key="1">
    <citation type="journal article" date="2015" name="BMC Genomics">
        <title>Genomic and transcriptomic analysis of the endophytic fungus Pestalotiopsis fici reveals its lifestyle and high potential for synthesis of natural products.</title>
        <authorList>
            <person name="Wang X."/>
            <person name="Zhang X."/>
            <person name="Liu L."/>
            <person name="Xiang M."/>
            <person name="Wang W."/>
            <person name="Sun X."/>
            <person name="Che Y."/>
            <person name="Guo L."/>
            <person name="Liu G."/>
            <person name="Guo L."/>
            <person name="Wang C."/>
            <person name="Yin W.B."/>
            <person name="Stadler M."/>
            <person name="Zhang X."/>
            <person name="Liu X."/>
        </authorList>
    </citation>
    <scope>NUCLEOTIDE SEQUENCE [LARGE SCALE GENOMIC DNA]</scope>
    <source>
        <strain evidence="2">W106-1 / CGMCC3.15140</strain>
    </source>
</reference>
<dbReference type="STRING" id="1229662.W3WYZ2"/>
<organism evidence="1 2">
    <name type="scientific">Pestalotiopsis fici (strain W106-1 / CGMCC3.15140)</name>
    <dbReference type="NCBI Taxonomy" id="1229662"/>
    <lineage>
        <taxon>Eukaryota</taxon>
        <taxon>Fungi</taxon>
        <taxon>Dikarya</taxon>
        <taxon>Ascomycota</taxon>
        <taxon>Pezizomycotina</taxon>
        <taxon>Sordariomycetes</taxon>
        <taxon>Xylariomycetidae</taxon>
        <taxon>Amphisphaeriales</taxon>
        <taxon>Sporocadaceae</taxon>
        <taxon>Pestalotiopsis</taxon>
    </lineage>
</organism>
<dbReference type="InParanoid" id="W3WYZ2"/>
<dbReference type="InterPro" id="IPR036291">
    <property type="entry name" value="NAD(P)-bd_dom_sf"/>
</dbReference>
<dbReference type="GeneID" id="19275186"/>
<dbReference type="RefSeq" id="XP_007836945.1">
    <property type="nucleotide sequence ID" value="XM_007838754.1"/>
</dbReference>
<dbReference type="OrthoDB" id="5840532at2759"/>
<gene>
    <name evidence="1" type="ORF">PFICI_10173</name>
</gene>
<dbReference type="HOGENOM" id="CLU_010194_2_19_1"/>
<proteinExistence type="predicted"/>
<sequence>MEVGGYAFVAGGGKACCYAFAREGATGVVVADIDIDAAEETASEIRALATHPEFLAEAVQLDLGAEESIQSAISYTTAIFGRVDYSIHCNGMPNRTCDLIAQASFVDLKRLLELDIHRAVV</sequence>
<accession>W3WYZ2</accession>
<dbReference type="EMBL" id="KI912115">
    <property type="protein sequence ID" value="ETS78111.1"/>
    <property type="molecule type" value="Genomic_DNA"/>
</dbReference>
<evidence type="ECO:0000313" key="1">
    <source>
        <dbReference type="EMBL" id="ETS78111.1"/>
    </source>
</evidence>
<dbReference type="KEGG" id="pfy:PFICI_10173"/>
<name>W3WYZ2_PESFW</name>
<evidence type="ECO:0000313" key="2">
    <source>
        <dbReference type="Proteomes" id="UP000030651"/>
    </source>
</evidence>
<keyword evidence="2" id="KW-1185">Reference proteome</keyword>
<dbReference type="SUPFAM" id="SSF51735">
    <property type="entry name" value="NAD(P)-binding Rossmann-fold domains"/>
    <property type="match status" value="1"/>
</dbReference>
<dbReference type="OMA" id="ACCYAFA"/>